<dbReference type="EMBL" id="GGEC01071741">
    <property type="protein sequence ID" value="MBX52225.1"/>
    <property type="molecule type" value="Transcribed_RNA"/>
</dbReference>
<sequence>MVLGMHHVSN</sequence>
<evidence type="ECO:0000313" key="1">
    <source>
        <dbReference type="EMBL" id="MBX52225.1"/>
    </source>
</evidence>
<reference evidence="1" key="1">
    <citation type="submission" date="2018-02" db="EMBL/GenBank/DDBJ databases">
        <title>Rhizophora mucronata_Transcriptome.</title>
        <authorList>
            <person name="Meera S.P."/>
            <person name="Sreeshan A."/>
            <person name="Augustine A."/>
        </authorList>
    </citation>
    <scope>NUCLEOTIDE SEQUENCE</scope>
    <source>
        <tissue evidence="1">Leaf</tissue>
    </source>
</reference>
<accession>A0A2P2PBW3</accession>
<protein>
    <submittedName>
        <fullName evidence="1">Uncharacterized protein</fullName>
    </submittedName>
</protein>
<name>A0A2P2PBW3_RHIMU</name>
<proteinExistence type="predicted"/>
<organism evidence="1">
    <name type="scientific">Rhizophora mucronata</name>
    <name type="common">Asiatic mangrove</name>
    <dbReference type="NCBI Taxonomy" id="61149"/>
    <lineage>
        <taxon>Eukaryota</taxon>
        <taxon>Viridiplantae</taxon>
        <taxon>Streptophyta</taxon>
        <taxon>Embryophyta</taxon>
        <taxon>Tracheophyta</taxon>
        <taxon>Spermatophyta</taxon>
        <taxon>Magnoliopsida</taxon>
        <taxon>eudicotyledons</taxon>
        <taxon>Gunneridae</taxon>
        <taxon>Pentapetalae</taxon>
        <taxon>rosids</taxon>
        <taxon>fabids</taxon>
        <taxon>Malpighiales</taxon>
        <taxon>Rhizophoraceae</taxon>
        <taxon>Rhizophora</taxon>
    </lineage>
</organism>